<dbReference type="EMBL" id="CP032698">
    <property type="protein sequence ID" value="AYG81005.1"/>
    <property type="molecule type" value="Genomic_DNA"/>
</dbReference>
<feature type="transmembrane region" description="Helical" evidence="1">
    <location>
        <begin position="143"/>
        <end position="160"/>
    </location>
</feature>
<name>A0A387HAW7_9ACTN</name>
<evidence type="ECO:0000313" key="2">
    <source>
        <dbReference type="EMBL" id="AYG81005.1"/>
    </source>
</evidence>
<keyword evidence="1" id="KW-0812">Transmembrane</keyword>
<keyword evidence="1" id="KW-1133">Transmembrane helix</keyword>
<keyword evidence="3" id="KW-1185">Reference proteome</keyword>
<feature type="transmembrane region" description="Helical" evidence="1">
    <location>
        <begin position="36"/>
        <end position="58"/>
    </location>
</feature>
<sequence>MSQPVTPPPQPSGPQPGFGYPAAPVAPAPVRGPGNLVGGALAGFAVAVATGLVYGLITGAIERQFGYAAFGIGFAVALATFKVGGRSFWLFVISAPLAVAATFFGQLLAVAMIETKETPESVTDLFLSHFGLLTDLWAYDQSILRYAFLVLAIVGAWAGASRATE</sequence>
<dbReference type="Proteomes" id="UP000271554">
    <property type="component" value="Chromosome"/>
</dbReference>
<evidence type="ECO:0000256" key="1">
    <source>
        <dbReference type="SAM" id="Phobius"/>
    </source>
</evidence>
<evidence type="ECO:0000313" key="3">
    <source>
        <dbReference type="Proteomes" id="UP000271554"/>
    </source>
</evidence>
<keyword evidence="1" id="KW-0472">Membrane</keyword>
<proteinExistence type="predicted"/>
<dbReference type="RefSeq" id="WP_120721853.1">
    <property type="nucleotide sequence ID" value="NZ_CP032698.1"/>
</dbReference>
<dbReference type="AlphaFoldDB" id="A0A387HAW7"/>
<gene>
    <name evidence="2" type="ORF">DWB77_03143</name>
</gene>
<protein>
    <submittedName>
        <fullName evidence="2">Uncharacterized protein</fullName>
    </submittedName>
</protein>
<feature type="transmembrane region" description="Helical" evidence="1">
    <location>
        <begin position="88"/>
        <end position="113"/>
    </location>
</feature>
<feature type="transmembrane region" description="Helical" evidence="1">
    <location>
        <begin position="64"/>
        <end position="81"/>
    </location>
</feature>
<dbReference type="KEGG" id="shun:DWB77_03143"/>
<accession>A0A387HAW7</accession>
<reference evidence="2 3" key="1">
    <citation type="submission" date="2018-10" db="EMBL/GenBank/DDBJ databases">
        <title>Relationship between Morphology and Antimicrobial Activity in Streptomyces.</title>
        <authorList>
            <person name="Kang H.J."/>
            <person name="Kim S.B."/>
        </authorList>
    </citation>
    <scope>NUCLEOTIDE SEQUENCE [LARGE SCALE GENOMIC DNA]</scope>
    <source>
        <strain evidence="2 3">BH38</strain>
    </source>
</reference>
<dbReference type="OrthoDB" id="4333260at2"/>
<organism evidence="2 3">
    <name type="scientific">Streptomyces hundungensis</name>
    <dbReference type="NCBI Taxonomy" id="1077946"/>
    <lineage>
        <taxon>Bacteria</taxon>
        <taxon>Bacillati</taxon>
        <taxon>Actinomycetota</taxon>
        <taxon>Actinomycetes</taxon>
        <taxon>Kitasatosporales</taxon>
        <taxon>Streptomycetaceae</taxon>
        <taxon>Streptomyces</taxon>
    </lineage>
</organism>